<sequence>MQENDPLNTKKHWFALYTNPRAEKSLSRLFKKYKIDHYLPLIKERKKWSDRFKIIETPRLKSYIFVNIIFWKDKVTVLQLPGAHHFVFAKGVPAILEDEEMEKLKDLVENYGAQTEVMKNEALQPGKIVKITEGPFTGRQMEIIKRKNEVTLILRFPSIDQAIIAEMNIDKISWEETEN</sequence>
<dbReference type="Pfam" id="PF02357">
    <property type="entry name" value="NusG"/>
    <property type="match status" value="1"/>
</dbReference>
<dbReference type="InterPro" id="IPR006645">
    <property type="entry name" value="NGN-like_dom"/>
</dbReference>
<keyword evidence="1" id="KW-0889">Transcription antitermination</keyword>
<evidence type="ECO:0000256" key="1">
    <source>
        <dbReference type="ARBA" id="ARBA00022814"/>
    </source>
</evidence>
<dbReference type="RefSeq" id="WP_135763676.1">
    <property type="nucleotide sequence ID" value="NZ_RQHV01000042.1"/>
</dbReference>
<evidence type="ECO:0000313" key="5">
    <source>
        <dbReference type="EMBL" id="TGN10915.1"/>
    </source>
</evidence>
<reference evidence="5" key="1">
    <citation type="journal article" date="2019" name="PLoS Negl. Trop. Dis.">
        <title>Revisiting the worldwide diversity of Leptospira species in the environment.</title>
        <authorList>
            <person name="Vincent A.T."/>
            <person name="Schiettekatte O."/>
            <person name="Bourhy P."/>
            <person name="Veyrier F.J."/>
            <person name="Picardeau M."/>
        </authorList>
    </citation>
    <scope>NUCLEOTIDE SEQUENCE [LARGE SCALE GENOMIC DNA]</scope>
    <source>
        <strain evidence="5">201400974</strain>
    </source>
</reference>
<comment type="caution">
    <text evidence="5">The sequence shown here is derived from an EMBL/GenBank/DDBJ whole genome shotgun (WGS) entry which is preliminary data.</text>
</comment>
<dbReference type="Gene3D" id="3.30.70.940">
    <property type="entry name" value="NusG, N-terminal domain"/>
    <property type="match status" value="1"/>
</dbReference>
<dbReference type="EMBL" id="RQHV01000042">
    <property type="protein sequence ID" value="TGN10915.1"/>
    <property type="molecule type" value="Genomic_DNA"/>
</dbReference>
<keyword evidence="3" id="KW-0804">Transcription</keyword>
<dbReference type="InterPro" id="IPR043425">
    <property type="entry name" value="NusG-like"/>
</dbReference>
<evidence type="ECO:0000313" key="6">
    <source>
        <dbReference type="Proteomes" id="UP000298264"/>
    </source>
</evidence>
<dbReference type="OrthoDB" id="9790639at2"/>
<gene>
    <name evidence="5" type="ORF">EHS11_06950</name>
</gene>
<protein>
    <submittedName>
        <fullName evidence="5">UpxY family transcription antiterminator</fullName>
    </submittedName>
</protein>
<dbReference type="CDD" id="cd09895">
    <property type="entry name" value="NGN_SP_UpxY"/>
    <property type="match status" value="1"/>
</dbReference>
<proteinExistence type="predicted"/>
<dbReference type="GO" id="GO:0031564">
    <property type="term" value="P:transcription antitermination"/>
    <property type="evidence" value="ECO:0007669"/>
    <property type="project" value="UniProtKB-KW"/>
</dbReference>
<dbReference type="SUPFAM" id="SSF82679">
    <property type="entry name" value="N-utilization substance G protein NusG, N-terminal domain"/>
    <property type="match status" value="1"/>
</dbReference>
<evidence type="ECO:0000256" key="2">
    <source>
        <dbReference type="ARBA" id="ARBA00023015"/>
    </source>
</evidence>
<dbReference type="AlphaFoldDB" id="A0A4R9LP99"/>
<evidence type="ECO:0000259" key="4">
    <source>
        <dbReference type="Pfam" id="PF02357"/>
    </source>
</evidence>
<accession>A0A4R9LP99</accession>
<dbReference type="PANTHER" id="PTHR30265">
    <property type="entry name" value="RHO-INTERACTING TRANSCRIPTION TERMINATION FACTOR NUSG"/>
    <property type="match status" value="1"/>
</dbReference>
<keyword evidence="6" id="KW-1185">Reference proteome</keyword>
<keyword evidence="2" id="KW-0805">Transcription regulation</keyword>
<evidence type="ECO:0000256" key="3">
    <source>
        <dbReference type="ARBA" id="ARBA00023163"/>
    </source>
</evidence>
<dbReference type="GO" id="GO:0006354">
    <property type="term" value="P:DNA-templated transcription elongation"/>
    <property type="evidence" value="ECO:0007669"/>
    <property type="project" value="InterPro"/>
</dbReference>
<feature type="domain" description="NusG-like N-terminal" evidence="4">
    <location>
        <begin position="11"/>
        <end position="104"/>
    </location>
</feature>
<name>A0A4R9LP99_9LEPT</name>
<dbReference type="Proteomes" id="UP000298264">
    <property type="component" value="Unassembled WGS sequence"/>
</dbReference>
<dbReference type="InterPro" id="IPR036735">
    <property type="entry name" value="NGN_dom_sf"/>
</dbReference>
<organism evidence="5 6">
    <name type="scientific">Leptospira ilyithenensis</name>
    <dbReference type="NCBI Taxonomy" id="2484901"/>
    <lineage>
        <taxon>Bacteria</taxon>
        <taxon>Pseudomonadati</taxon>
        <taxon>Spirochaetota</taxon>
        <taxon>Spirochaetia</taxon>
        <taxon>Leptospirales</taxon>
        <taxon>Leptospiraceae</taxon>
        <taxon>Leptospira</taxon>
    </lineage>
</organism>
<dbReference type="NCBIfam" id="NF033644">
    <property type="entry name" value="antiterm_UpxY"/>
    <property type="match status" value="1"/>
</dbReference>
<dbReference type="PANTHER" id="PTHR30265:SF4">
    <property type="entry name" value="KOW MOTIF FAMILY PROTEIN, EXPRESSED"/>
    <property type="match status" value="1"/>
</dbReference>